<dbReference type="InterPro" id="IPR000629">
    <property type="entry name" value="RNA-helicase_DEAD-box_CS"/>
</dbReference>
<dbReference type="GO" id="GO:0003723">
    <property type="term" value="F:RNA binding"/>
    <property type="evidence" value="ECO:0007669"/>
    <property type="project" value="UniProtKB-UniRule"/>
</dbReference>
<evidence type="ECO:0000256" key="2">
    <source>
        <dbReference type="ARBA" id="ARBA00022801"/>
    </source>
</evidence>
<dbReference type="GO" id="GO:0016787">
    <property type="term" value="F:hydrolase activity"/>
    <property type="evidence" value="ECO:0007669"/>
    <property type="project" value="UniProtKB-KW"/>
</dbReference>
<keyword evidence="1 6" id="KW-0547">Nucleotide-binding</keyword>
<dbReference type="EC" id="3.6.4.13" evidence="7"/>
<organism evidence="11 12">
    <name type="scientific">Sugiyamaella lignohabitans</name>
    <dbReference type="NCBI Taxonomy" id="796027"/>
    <lineage>
        <taxon>Eukaryota</taxon>
        <taxon>Fungi</taxon>
        <taxon>Dikarya</taxon>
        <taxon>Ascomycota</taxon>
        <taxon>Saccharomycotina</taxon>
        <taxon>Dipodascomycetes</taxon>
        <taxon>Dipodascales</taxon>
        <taxon>Trichomonascaceae</taxon>
        <taxon>Sugiyamaella</taxon>
    </lineage>
</organism>
<name>A0A167F066_9ASCO</name>
<dbReference type="Gene3D" id="3.40.50.300">
    <property type="entry name" value="P-loop containing nucleotide triphosphate hydrolases"/>
    <property type="match status" value="2"/>
</dbReference>
<evidence type="ECO:0000259" key="9">
    <source>
        <dbReference type="PROSITE" id="PS51192"/>
    </source>
</evidence>
<dbReference type="EMBL" id="CP014503">
    <property type="protein sequence ID" value="ANB14659.1"/>
    <property type="molecule type" value="Genomic_DNA"/>
</dbReference>
<evidence type="ECO:0000256" key="5">
    <source>
        <dbReference type="ARBA" id="ARBA00022884"/>
    </source>
</evidence>
<keyword evidence="2 6" id="KW-0378">Hydrolase</keyword>
<feature type="compositionally biased region" description="Basic and acidic residues" evidence="8">
    <location>
        <begin position="73"/>
        <end position="89"/>
    </location>
</feature>
<evidence type="ECO:0000256" key="1">
    <source>
        <dbReference type="ARBA" id="ARBA00022741"/>
    </source>
</evidence>
<feature type="domain" description="Helicase C-terminal" evidence="10">
    <location>
        <begin position="458"/>
        <end position="611"/>
    </location>
</feature>
<evidence type="ECO:0000256" key="6">
    <source>
        <dbReference type="RuleBase" id="RU000492"/>
    </source>
</evidence>
<comment type="function">
    <text evidence="7">RNA helicase.</text>
</comment>
<feature type="domain" description="Helicase ATP-binding" evidence="9">
    <location>
        <begin position="219"/>
        <end position="407"/>
    </location>
</feature>
<keyword evidence="5 7" id="KW-0694">RNA-binding</keyword>
<comment type="similarity">
    <text evidence="6">Belongs to the DEAD box helicase family.</text>
</comment>
<keyword evidence="4 6" id="KW-0067">ATP-binding</keyword>
<dbReference type="GO" id="GO:0003724">
    <property type="term" value="F:RNA helicase activity"/>
    <property type="evidence" value="ECO:0007669"/>
    <property type="project" value="UniProtKB-EC"/>
</dbReference>
<dbReference type="AlphaFoldDB" id="A0A167F066"/>
<evidence type="ECO:0000313" key="12">
    <source>
        <dbReference type="Proteomes" id="UP000189580"/>
    </source>
</evidence>
<evidence type="ECO:0000259" key="10">
    <source>
        <dbReference type="PROSITE" id="PS51194"/>
    </source>
</evidence>
<evidence type="ECO:0000256" key="8">
    <source>
        <dbReference type="SAM" id="MobiDB-lite"/>
    </source>
</evidence>
<dbReference type="KEGG" id="slb:AWJ20_2264"/>
<feature type="compositionally biased region" description="Basic residues" evidence="8">
    <location>
        <begin position="1"/>
        <end position="11"/>
    </location>
</feature>
<comment type="domain">
    <text evidence="7">The Q motif is unique to and characteristic of the DEAD box family of RNA helicases and controls ATP binding and hydrolysis.</text>
</comment>
<dbReference type="PANTHER" id="PTHR24031">
    <property type="entry name" value="RNA HELICASE"/>
    <property type="match status" value="1"/>
</dbReference>
<dbReference type="SMART" id="SM00487">
    <property type="entry name" value="DEXDc"/>
    <property type="match status" value="1"/>
</dbReference>
<sequence length="738" mass="81797">MAGKALKRKLSSKSNGPQKSGLKKAKKTVALDNLAWKSVDVADGGLDDFEGFYGLEEVDGVSVEVENGTLKFKAAESKEDTENEEKEKAPTNGSAKNKASEKVAPYVSPFAEEEEDDYEDSDSEENQGEEEEEEGESEIDESKESKNKTAKGAENKKKSSGLVSLKTPGNPFDLLEETESEVSAELDWSLPDTTLSSSILTALSALKFYKPTDIQAQVIPEILTDSDVIGKAATGSGKTLAYGIPIIEKHIRLSESIKPAKKWPTALIFGPTRELVHQITKHLEQVWKYGNFTGSGVVAITGGLAIQKQRRLIDNNPAIIVATPGRFLEILTEATSEFRDQFKKCETLVLDEADRLIQEGHFQELEKILDLIGRGRRTRRQTLVFSATFQRDLMKKLDSKRTSSNAGRQASNAGALKILNEKLEFKDKNPVFIDSNPAESVARSVVESIMECGAMEKDLYLYYFLLTYPARSIVFVNSIDTVKRLVPFLKELGLPSLGLHSDMIQKQRLRSLERFKANDKSILVATDVAARGLDIPLIDHVVHYHLPRTADMYIHRSGRTARAGNEGVSLLLCSPDEASGPLIKLKRALYKDNATNKTAMKTFEVEYDFLNRLKPRITLAKQISDTVNQSTHKGKTDAWLKKAVEDLGVDLSDDEIENITGDRRKKNKPEQPKGDLRSLRAQLQSELQRPVGHAGKYLTRGTVNLAQMVTSGKSHQAFLGKEQTSALESLNTKPKSKK</sequence>
<dbReference type="Pfam" id="PF00270">
    <property type="entry name" value="DEAD"/>
    <property type="match status" value="1"/>
</dbReference>
<feature type="compositionally biased region" description="Acidic residues" evidence="8">
    <location>
        <begin position="111"/>
        <end position="139"/>
    </location>
</feature>
<dbReference type="Proteomes" id="UP000189580">
    <property type="component" value="Chromosome b"/>
</dbReference>
<dbReference type="GeneID" id="30034156"/>
<dbReference type="PROSITE" id="PS00039">
    <property type="entry name" value="DEAD_ATP_HELICASE"/>
    <property type="match status" value="1"/>
</dbReference>
<dbReference type="InterPro" id="IPR011545">
    <property type="entry name" value="DEAD/DEAH_box_helicase_dom"/>
</dbReference>
<proteinExistence type="inferred from homology"/>
<dbReference type="GO" id="GO:0005524">
    <property type="term" value="F:ATP binding"/>
    <property type="evidence" value="ECO:0007669"/>
    <property type="project" value="UniProtKB-UniRule"/>
</dbReference>
<accession>A0A167F066</accession>
<dbReference type="SUPFAM" id="SSF52540">
    <property type="entry name" value="P-loop containing nucleoside triphosphate hydrolases"/>
    <property type="match status" value="1"/>
</dbReference>
<evidence type="ECO:0000256" key="7">
    <source>
        <dbReference type="RuleBase" id="RU365068"/>
    </source>
</evidence>
<protein>
    <recommendedName>
        <fullName evidence="7">ATP-dependent RNA helicase</fullName>
        <ecNumber evidence="7">3.6.4.13</ecNumber>
    </recommendedName>
</protein>
<dbReference type="SMART" id="SM00490">
    <property type="entry name" value="HELICc"/>
    <property type="match status" value="1"/>
</dbReference>
<dbReference type="InterPro" id="IPR001650">
    <property type="entry name" value="Helicase_C-like"/>
</dbReference>
<keyword evidence="12" id="KW-1185">Reference proteome</keyword>
<dbReference type="CDD" id="cd18787">
    <property type="entry name" value="SF2_C_DEAD"/>
    <property type="match status" value="1"/>
</dbReference>
<evidence type="ECO:0000256" key="3">
    <source>
        <dbReference type="ARBA" id="ARBA00022806"/>
    </source>
</evidence>
<dbReference type="PROSITE" id="PS51194">
    <property type="entry name" value="HELICASE_CTER"/>
    <property type="match status" value="1"/>
</dbReference>
<dbReference type="InterPro" id="IPR027417">
    <property type="entry name" value="P-loop_NTPase"/>
</dbReference>
<reference evidence="11 12" key="1">
    <citation type="submission" date="2016-02" db="EMBL/GenBank/DDBJ databases">
        <title>Complete genome sequence and transcriptome regulation of the pentose utilising yeast Sugiyamaella lignohabitans.</title>
        <authorList>
            <person name="Bellasio M."/>
            <person name="Peymann A."/>
            <person name="Valli M."/>
            <person name="Sipitzky M."/>
            <person name="Graf A."/>
            <person name="Sauer M."/>
            <person name="Marx H."/>
            <person name="Mattanovich D."/>
        </authorList>
    </citation>
    <scope>NUCLEOTIDE SEQUENCE [LARGE SCALE GENOMIC DNA]</scope>
    <source>
        <strain evidence="11 12">CBS 10342</strain>
    </source>
</reference>
<feature type="region of interest" description="Disordered" evidence="8">
    <location>
        <begin position="64"/>
        <end position="172"/>
    </location>
</feature>
<comment type="catalytic activity">
    <reaction evidence="7">
        <text>ATP + H2O = ADP + phosphate + H(+)</text>
        <dbReference type="Rhea" id="RHEA:13065"/>
        <dbReference type="ChEBI" id="CHEBI:15377"/>
        <dbReference type="ChEBI" id="CHEBI:15378"/>
        <dbReference type="ChEBI" id="CHEBI:30616"/>
        <dbReference type="ChEBI" id="CHEBI:43474"/>
        <dbReference type="ChEBI" id="CHEBI:456216"/>
        <dbReference type="EC" id="3.6.4.13"/>
    </reaction>
</comment>
<feature type="region of interest" description="Disordered" evidence="8">
    <location>
        <begin position="1"/>
        <end position="25"/>
    </location>
</feature>
<dbReference type="InterPro" id="IPR014001">
    <property type="entry name" value="Helicase_ATP-bd"/>
</dbReference>
<dbReference type="PROSITE" id="PS51192">
    <property type="entry name" value="HELICASE_ATP_BIND_1"/>
    <property type="match status" value="1"/>
</dbReference>
<keyword evidence="3 6" id="KW-0347">Helicase</keyword>
<feature type="compositionally biased region" description="Basic and acidic residues" evidence="8">
    <location>
        <begin position="140"/>
        <end position="157"/>
    </location>
</feature>
<dbReference type="OrthoDB" id="4310724at2759"/>
<evidence type="ECO:0000256" key="4">
    <source>
        <dbReference type="ARBA" id="ARBA00022840"/>
    </source>
</evidence>
<evidence type="ECO:0000313" key="11">
    <source>
        <dbReference type="EMBL" id="ANB14659.1"/>
    </source>
</evidence>
<dbReference type="Pfam" id="PF00271">
    <property type="entry name" value="Helicase_C"/>
    <property type="match status" value="1"/>
</dbReference>
<gene>
    <name evidence="11" type="primary">MAK5</name>
    <name evidence="11" type="ORF">AWJ20_2264</name>
</gene>
<dbReference type="RefSeq" id="XP_018737136.1">
    <property type="nucleotide sequence ID" value="XM_018879198.1"/>
</dbReference>